<dbReference type="AlphaFoldDB" id="A0A9X2DQV0"/>
<dbReference type="SUPFAM" id="SSF46689">
    <property type="entry name" value="Homeodomain-like"/>
    <property type="match status" value="1"/>
</dbReference>
<dbReference type="Gene3D" id="1.10.357.10">
    <property type="entry name" value="Tetracycline Repressor, domain 2"/>
    <property type="match status" value="1"/>
</dbReference>
<dbReference type="InterPro" id="IPR009057">
    <property type="entry name" value="Homeodomain-like_sf"/>
</dbReference>
<organism evidence="4 5">
    <name type="scientific">Halalkalibacter oceani</name>
    <dbReference type="NCBI Taxonomy" id="1653776"/>
    <lineage>
        <taxon>Bacteria</taxon>
        <taxon>Bacillati</taxon>
        <taxon>Bacillota</taxon>
        <taxon>Bacilli</taxon>
        <taxon>Bacillales</taxon>
        <taxon>Bacillaceae</taxon>
        <taxon>Halalkalibacter</taxon>
    </lineage>
</organism>
<evidence type="ECO:0000313" key="4">
    <source>
        <dbReference type="EMBL" id="MCM3715006.1"/>
    </source>
</evidence>
<dbReference type="SUPFAM" id="SSF48498">
    <property type="entry name" value="Tetracyclin repressor-like, C-terminal domain"/>
    <property type="match status" value="1"/>
</dbReference>
<dbReference type="InterPro" id="IPR050109">
    <property type="entry name" value="HTH-type_TetR-like_transc_reg"/>
</dbReference>
<evidence type="ECO:0000256" key="2">
    <source>
        <dbReference type="PROSITE-ProRule" id="PRU00335"/>
    </source>
</evidence>
<keyword evidence="1 2" id="KW-0238">DNA-binding</keyword>
<feature type="DNA-binding region" description="H-T-H motif" evidence="2">
    <location>
        <begin position="25"/>
        <end position="44"/>
    </location>
</feature>
<protein>
    <submittedName>
        <fullName evidence="4">TetR/AcrR family transcriptional regulator</fullName>
    </submittedName>
</protein>
<dbReference type="PANTHER" id="PTHR30055:SF200">
    <property type="entry name" value="HTH-TYPE TRANSCRIPTIONAL REPRESSOR BDCR"/>
    <property type="match status" value="1"/>
</dbReference>
<comment type="caution">
    <text evidence="4">The sequence shown here is derived from an EMBL/GenBank/DDBJ whole genome shotgun (WGS) entry which is preliminary data.</text>
</comment>
<keyword evidence="5" id="KW-1185">Reference proteome</keyword>
<dbReference type="PROSITE" id="PS50977">
    <property type="entry name" value="HTH_TETR_2"/>
    <property type="match status" value="1"/>
</dbReference>
<evidence type="ECO:0000259" key="3">
    <source>
        <dbReference type="PROSITE" id="PS50977"/>
    </source>
</evidence>
<dbReference type="Pfam" id="PF00440">
    <property type="entry name" value="TetR_N"/>
    <property type="match status" value="1"/>
</dbReference>
<evidence type="ECO:0000256" key="1">
    <source>
        <dbReference type="ARBA" id="ARBA00023125"/>
    </source>
</evidence>
<dbReference type="InterPro" id="IPR036271">
    <property type="entry name" value="Tet_transcr_reg_TetR-rel_C_sf"/>
</dbReference>
<name>A0A9X2DQV0_9BACI</name>
<evidence type="ECO:0000313" key="5">
    <source>
        <dbReference type="Proteomes" id="UP001139179"/>
    </source>
</evidence>
<sequence length="182" mass="20838">MSRKKENLLEQAERLFYEHGFHAIGLKKVVTESGVALMTLYNHFQSKEDLIMEVLKRREARYFSSLKACLNEAKGEPSVALMEVHLFWTRRHGSNGCMFLRAKEEFANGNQAIVDYVDAHKKALIDFFQAAGYTNRNAIRLALLFEGTTALAETRPLDEVAEECLFFAKQIRLESDEKAKSE</sequence>
<gene>
    <name evidence="4" type="ORF">M3202_13030</name>
</gene>
<dbReference type="Proteomes" id="UP001139179">
    <property type="component" value="Unassembled WGS sequence"/>
</dbReference>
<reference evidence="4" key="1">
    <citation type="submission" date="2022-05" db="EMBL/GenBank/DDBJ databases">
        <title>Comparative Genomics of Spacecraft Associated Microbes.</title>
        <authorList>
            <person name="Tran M.T."/>
            <person name="Wright A."/>
            <person name="Seuylemezian A."/>
            <person name="Eisen J."/>
            <person name="Coil D."/>
        </authorList>
    </citation>
    <scope>NUCLEOTIDE SEQUENCE</scope>
    <source>
        <strain evidence="4">214.1.1</strain>
    </source>
</reference>
<dbReference type="PANTHER" id="PTHR30055">
    <property type="entry name" value="HTH-TYPE TRANSCRIPTIONAL REGULATOR RUTR"/>
    <property type="match status" value="1"/>
</dbReference>
<proteinExistence type="predicted"/>
<dbReference type="InterPro" id="IPR001647">
    <property type="entry name" value="HTH_TetR"/>
</dbReference>
<accession>A0A9X2DQV0</accession>
<feature type="domain" description="HTH tetR-type" evidence="3">
    <location>
        <begin position="2"/>
        <end position="62"/>
    </location>
</feature>
<dbReference type="RefSeq" id="WP_251223773.1">
    <property type="nucleotide sequence ID" value="NZ_JAMBOL010000011.1"/>
</dbReference>
<dbReference type="EMBL" id="JAMBOL010000011">
    <property type="protein sequence ID" value="MCM3715006.1"/>
    <property type="molecule type" value="Genomic_DNA"/>
</dbReference>
<dbReference type="GO" id="GO:0000976">
    <property type="term" value="F:transcription cis-regulatory region binding"/>
    <property type="evidence" value="ECO:0007669"/>
    <property type="project" value="TreeGrafter"/>
</dbReference>
<dbReference type="PRINTS" id="PR00455">
    <property type="entry name" value="HTHTETR"/>
</dbReference>
<dbReference type="GO" id="GO:0003700">
    <property type="term" value="F:DNA-binding transcription factor activity"/>
    <property type="evidence" value="ECO:0007669"/>
    <property type="project" value="TreeGrafter"/>
</dbReference>